<feature type="region of interest" description="Disordered" evidence="8">
    <location>
        <begin position="595"/>
        <end position="617"/>
    </location>
</feature>
<dbReference type="GO" id="GO:0030048">
    <property type="term" value="P:actin filament-based movement"/>
    <property type="evidence" value="ECO:0007669"/>
    <property type="project" value="UniProtKB-ARBA"/>
</dbReference>
<evidence type="ECO:0000256" key="3">
    <source>
        <dbReference type="ARBA" id="ARBA00023123"/>
    </source>
</evidence>
<dbReference type="Gene3D" id="3.40.850.10">
    <property type="entry name" value="Kinesin motor domain"/>
    <property type="match status" value="1"/>
</dbReference>
<dbReference type="PROSITE" id="PS50096">
    <property type="entry name" value="IQ"/>
    <property type="match status" value="2"/>
</dbReference>
<gene>
    <name evidence="11" type="ORF">CYMTET_44072</name>
</gene>
<dbReference type="CDD" id="cd00821">
    <property type="entry name" value="PH"/>
    <property type="match status" value="1"/>
</dbReference>
<dbReference type="EMBL" id="LGRX02029863">
    <property type="protein sequence ID" value="KAK3246390.1"/>
    <property type="molecule type" value="Genomic_DNA"/>
</dbReference>
<keyword evidence="2 6" id="KW-0067">ATP-binding</keyword>
<sequence length="1098" mass="124599">MSESDQKDFNVYVQDDIVGWVRASTPGGSSRGSGPVTITTANGNEKACKYDELLPVSQKSLQGLRDMTQLEVLNEGAIQENLNTRYHKDLIYTSVGPLLIAVNPFKSLPLYTPEVMAKYATKAMRMLEEPHIFGTAQYALDRLNDTDTDQAVLISGESGAGKTEGTKICLNYITQISGEGSGEGKRVAEKIMASNPILEAFGNAKTTRNNNSSRFGKFFEIKFDEHDKVLGGCILKYLLEKSRVVHHHTSERTYHIFYQLINGATAEEKERYGIKTQSDYYYLGNRECTDPDEEITGEEFLNVRKALGGIDVTEDMQQQIMKILSCILTIGNITFAVETADSCKIVNEDVVQKVATLLDVDMTVLCKALTERTMKGRGSIYKISLKKDQAEDARDTLAKELYGSLFDWLVNQINAQIDTTKGKRTMGLLDIFGFEVFDENSFEQLCINYANEKLHQQFIEYFFKLELGEYKEEGIDSKDITFKDNTECLELLEGKMGVLDLLAEECRIAAGSDGNWLTKLAQGRGQHPNFNQGKFDRDAVFRIQHFAGEVPYAVRGFLEKNRDTLYQDLQLLLAMTKNNFLLDVLKAGGRCDLEPASPKAGKSTGRNSSGPGTGSGLSKMVGAQFKQQMQTLMLKLSKMQRHYIRCIKPNSKKVADDFDGRMVLEQLRYSGVLESINIRQAGYGGRCSYTDACMIAIGDSALDMTHEDQYQYLQRIMEELKLPTAEYAFGKTKVFFKQPDGVQNFAQSLGAMVVRIQAVMRGKWQRMGYLHNLKYYMLIMRWMKRSIAMRRKARMLTDIKTVQKLARRHLAKKKFKKLKKSKADATLVRAVHTISMAFLRHKALKKRLREEQEAAAEAERLAKLSEEELEMFKRKAKSSYLEVVEWVKNHIKKHGSIVNKDVEVMLAEAKRLWEKALKAEEDALAKALAADNSAKEAKELRKRAGRGGMVQKQGITNYGLFTHQKWQARWFRIKEDGKLSYYKSQAHEGIKSKVKGEINIPEAFEVNLMETKEKQYVITVVYNKAKAGEKVKDLVFALSTDVERQEWVETLDLYLPSENDTRRSKTIKHSDIFKDVNQEQKVNKEVTEFLRSKLGADI</sequence>
<dbReference type="Pfam" id="PF00063">
    <property type="entry name" value="Myosin_head"/>
    <property type="match status" value="1"/>
</dbReference>
<dbReference type="InterPro" id="IPR036961">
    <property type="entry name" value="Kinesin_motor_dom_sf"/>
</dbReference>
<keyword evidence="3 6" id="KW-0518">Myosin</keyword>
<dbReference type="AlphaFoldDB" id="A0AAE0C2U8"/>
<keyword evidence="4 6" id="KW-0505">Motor protein</keyword>
<dbReference type="InterPro" id="IPR011993">
    <property type="entry name" value="PH-like_dom_sf"/>
</dbReference>
<accession>A0AAE0C2U8</accession>
<dbReference type="PROSITE" id="PS51456">
    <property type="entry name" value="MYOSIN_MOTOR"/>
    <property type="match status" value="1"/>
</dbReference>
<dbReference type="GO" id="GO:0000146">
    <property type="term" value="F:microfilament motor activity"/>
    <property type="evidence" value="ECO:0007669"/>
    <property type="project" value="TreeGrafter"/>
</dbReference>
<feature type="binding site" evidence="6">
    <location>
        <begin position="156"/>
        <end position="163"/>
    </location>
    <ligand>
        <name>ATP</name>
        <dbReference type="ChEBI" id="CHEBI:30616"/>
    </ligand>
</feature>
<dbReference type="Pfam" id="PF00169">
    <property type="entry name" value="PH"/>
    <property type="match status" value="1"/>
</dbReference>
<dbReference type="Gene3D" id="1.20.58.530">
    <property type="match status" value="1"/>
</dbReference>
<comment type="similarity">
    <text evidence="6">Belongs to the TRAFAC class myosin-kinesin ATPase superfamily. Myosin family.</text>
</comment>
<feature type="domain" description="Myosin motor" evidence="10">
    <location>
        <begin position="62"/>
        <end position="750"/>
    </location>
</feature>
<evidence type="ECO:0000256" key="5">
    <source>
        <dbReference type="ARBA" id="ARBA00023203"/>
    </source>
</evidence>
<evidence type="ECO:0000256" key="2">
    <source>
        <dbReference type="ARBA" id="ARBA00022840"/>
    </source>
</evidence>
<dbReference type="GO" id="GO:0005524">
    <property type="term" value="F:ATP binding"/>
    <property type="evidence" value="ECO:0007669"/>
    <property type="project" value="UniProtKB-UniRule"/>
</dbReference>
<dbReference type="GO" id="GO:0051015">
    <property type="term" value="F:actin filament binding"/>
    <property type="evidence" value="ECO:0007669"/>
    <property type="project" value="TreeGrafter"/>
</dbReference>
<feature type="region of interest" description="Actin-binding" evidence="6">
    <location>
        <begin position="629"/>
        <end position="651"/>
    </location>
</feature>
<dbReference type="PROSITE" id="PS50003">
    <property type="entry name" value="PH_DOMAIN"/>
    <property type="match status" value="1"/>
</dbReference>
<dbReference type="SMART" id="SM00233">
    <property type="entry name" value="PH"/>
    <property type="match status" value="1"/>
</dbReference>
<keyword evidence="5 6" id="KW-0009">Actin-binding</keyword>
<dbReference type="FunFam" id="1.10.10.820:FF:000001">
    <property type="entry name" value="Myosin heavy chain"/>
    <property type="match status" value="1"/>
</dbReference>
<keyword evidence="1 6" id="KW-0547">Nucleotide-binding</keyword>
<dbReference type="InterPro" id="IPR001609">
    <property type="entry name" value="Myosin_head_motor_dom-like"/>
</dbReference>
<evidence type="ECO:0000256" key="6">
    <source>
        <dbReference type="PROSITE-ProRule" id="PRU00782"/>
    </source>
</evidence>
<dbReference type="GO" id="GO:0005737">
    <property type="term" value="C:cytoplasm"/>
    <property type="evidence" value="ECO:0007669"/>
    <property type="project" value="TreeGrafter"/>
</dbReference>
<evidence type="ECO:0000259" key="9">
    <source>
        <dbReference type="PROSITE" id="PS50003"/>
    </source>
</evidence>
<dbReference type="SMART" id="SM00242">
    <property type="entry name" value="MYSc"/>
    <property type="match status" value="1"/>
</dbReference>
<dbReference type="SUPFAM" id="SSF50729">
    <property type="entry name" value="PH domain-like"/>
    <property type="match status" value="1"/>
</dbReference>
<keyword evidence="12" id="KW-1185">Reference proteome</keyword>
<dbReference type="SUPFAM" id="SSF52540">
    <property type="entry name" value="P-loop containing nucleoside triphosphate hydrolases"/>
    <property type="match status" value="1"/>
</dbReference>
<evidence type="ECO:0000256" key="4">
    <source>
        <dbReference type="ARBA" id="ARBA00023175"/>
    </source>
</evidence>
<dbReference type="PANTHER" id="PTHR13140">
    <property type="entry name" value="MYOSIN"/>
    <property type="match status" value="1"/>
</dbReference>
<dbReference type="PANTHER" id="PTHR13140:SF706">
    <property type="entry name" value="DILUTE CLASS UNCONVENTIONAL MYOSIN, ISOFORM C"/>
    <property type="match status" value="1"/>
</dbReference>
<dbReference type="CDD" id="cd00124">
    <property type="entry name" value="MYSc"/>
    <property type="match status" value="1"/>
</dbReference>
<dbReference type="GO" id="GO:0007015">
    <property type="term" value="P:actin filament organization"/>
    <property type="evidence" value="ECO:0007669"/>
    <property type="project" value="TreeGrafter"/>
</dbReference>
<dbReference type="InterPro" id="IPR001849">
    <property type="entry name" value="PH_domain"/>
</dbReference>
<evidence type="ECO:0000256" key="1">
    <source>
        <dbReference type="ARBA" id="ARBA00022741"/>
    </source>
</evidence>
<feature type="domain" description="PH" evidence="9">
    <location>
        <begin position="943"/>
        <end position="1056"/>
    </location>
</feature>
<feature type="coiled-coil region" evidence="7">
    <location>
        <begin position="841"/>
        <end position="875"/>
    </location>
</feature>
<dbReference type="Gene3D" id="1.20.5.4820">
    <property type="match status" value="1"/>
</dbReference>
<dbReference type="GO" id="GO:0016020">
    <property type="term" value="C:membrane"/>
    <property type="evidence" value="ECO:0007669"/>
    <property type="project" value="TreeGrafter"/>
</dbReference>
<evidence type="ECO:0000256" key="7">
    <source>
        <dbReference type="SAM" id="Coils"/>
    </source>
</evidence>
<organism evidence="11 12">
    <name type="scientific">Cymbomonas tetramitiformis</name>
    <dbReference type="NCBI Taxonomy" id="36881"/>
    <lineage>
        <taxon>Eukaryota</taxon>
        <taxon>Viridiplantae</taxon>
        <taxon>Chlorophyta</taxon>
        <taxon>Pyramimonadophyceae</taxon>
        <taxon>Pyramimonadales</taxon>
        <taxon>Pyramimonadaceae</taxon>
        <taxon>Cymbomonas</taxon>
    </lineage>
</organism>
<dbReference type="InterPro" id="IPR027417">
    <property type="entry name" value="P-loop_NTPase"/>
</dbReference>
<dbReference type="Gene3D" id="2.30.29.30">
    <property type="entry name" value="Pleckstrin-homology domain (PH domain)/Phosphotyrosine-binding domain (PTB)"/>
    <property type="match status" value="1"/>
</dbReference>
<name>A0AAE0C2U8_9CHLO</name>
<proteinExistence type="inferred from homology"/>
<protein>
    <recommendedName>
        <fullName evidence="13">Myosin</fullName>
    </recommendedName>
</protein>
<evidence type="ECO:0000313" key="12">
    <source>
        <dbReference type="Proteomes" id="UP001190700"/>
    </source>
</evidence>
<dbReference type="Gene3D" id="1.10.10.820">
    <property type="match status" value="1"/>
</dbReference>
<comment type="caution">
    <text evidence="11">The sequence shown here is derived from an EMBL/GenBank/DDBJ whole genome shotgun (WGS) entry which is preliminary data.</text>
</comment>
<evidence type="ECO:0008006" key="13">
    <source>
        <dbReference type="Google" id="ProtNLM"/>
    </source>
</evidence>
<reference evidence="11 12" key="1">
    <citation type="journal article" date="2015" name="Genome Biol. Evol.">
        <title>Comparative Genomics of a Bacterivorous Green Alga Reveals Evolutionary Causalities and Consequences of Phago-Mixotrophic Mode of Nutrition.</title>
        <authorList>
            <person name="Burns J.A."/>
            <person name="Paasch A."/>
            <person name="Narechania A."/>
            <person name="Kim E."/>
        </authorList>
    </citation>
    <scope>NUCLEOTIDE SEQUENCE [LARGE SCALE GENOMIC DNA]</scope>
    <source>
        <strain evidence="11 12">PLY_AMNH</strain>
    </source>
</reference>
<evidence type="ECO:0000259" key="10">
    <source>
        <dbReference type="PROSITE" id="PS51456"/>
    </source>
</evidence>
<dbReference type="Proteomes" id="UP001190700">
    <property type="component" value="Unassembled WGS sequence"/>
</dbReference>
<evidence type="ECO:0000313" key="11">
    <source>
        <dbReference type="EMBL" id="KAK3246390.1"/>
    </source>
</evidence>
<dbReference type="Gene3D" id="1.20.120.720">
    <property type="entry name" value="Myosin VI head, motor domain, U50 subdomain"/>
    <property type="match status" value="1"/>
</dbReference>
<dbReference type="PRINTS" id="PR00193">
    <property type="entry name" value="MYOSINHEAVY"/>
</dbReference>
<dbReference type="GO" id="GO:0016459">
    <property type="term" value="C:myosin complex"/>
    <property type="evidence" value="ECO:0007669"/>
    <property type="project" value="UniProtKB-KW"/>
</dbReference>
<keyword evidence="7" id="KW-0175">Coiled coil</keyword>
<evidence type="ECO:0000256" key="8">
    <source>
        <dbReference type="SAM" id="MobiDB-lite"/>
    </source>
</evidence>